<protein>
    <submittedName>
        <fullName evidence="11">S1 family peptidase</fullName>
    </submittedName>
</protein>
<dbReference type="Proteomes" id="UP001610990">
    <property type="component" value="Unassembled WGS sequence"/>
</dbReference>
<keyword evidence="6" id="KW-0865">Zymogen</keyword>
<organism evidence="11 12">
    <name type="scientific">Streptomyces celluloflavus</name>
    <dbReference type="NCBI Taxonomy" id="58344"/>
    <lineage>
        <taxon>Bacteria</taxon>
        <taxon>Bacillati</taxon>
        <taxon>Actinomycetota</taxon>
        <taxon>Actinomycetes</taxon>
        <taxon>Kitasatosporales</taxon>
        <taxon>Streptomycetaceae</taxon>
        <taxon>Streptomyces</taxon>
    </lineage>
</organism>
<evidence type="ECO:0000256" key="4">
    <source>
        <dbReference type="ARBA" id="ARBA00022801"/>
    </source>
</evidence>
<keyword evidence="7" id="KW-1015">Disulfide bond</keyword>
<dbReference type="SUPFAM" id="SSF50494">
    <property type="entry name" value="Trypsin-like serine proteases"/>
    <property type="match status" value="1"/>
</dbReference>
<keyword evidence="12" id="KW-1185">Reference proteome</keyword>
<dbReference type="RefSeq" id="WP_381525991.1">
    <property type="nucleotide sequence ID" value="NZ_JBHWLH010000001.1"/>
</dbReference>
<feature type="domain" description="Peptidase S1A alpha-lytic prodomain" evidence="10">
    <location>
        <begin position="122"/>
        <end position="178"/>
    </location>
</feature>
<name>A0ABW7R6W3_9ACTN</name>
<dbReference type="InterPro" id="IPR035070">
    <property type="entry name" value="Streptogrisin_prodomain"/>
</dbReference>
<keyword evidence="3 9" id="KW-0732">Signal</keyword>
<keyword evidence="5" id="KW-0720">Serine protease</keyword>
<evidence type="ECO:0000256" key="2">
    <source>
        <dbReference type="ARBA" id="ARBA00022670"/>
    </source>
</evidence>
<evidence type="ECO:0000256" key="1">
    <source>
        <dbReference type="ARBA" id="ARBA00007664"/>
    </source>
</evidence>
<dbReference type="PIRSF" id="PIRSF001134">
    <property type="entry name" value="Streptogrisin"/>
    <property type="match status" value="1"/>
</dbReference>
<sequence>MQRRFRKAALRGVSMAAVLAAIGTFGPAQAAPQPGPAPRSAPRGMLAALHRDLGLTPDRARARLAQEAAAQRAAGTLRRVLGAPPAGMWFDKTAGKLVVAVTGARDARRVRAAGAVARTVPHSRAELTGLARRIGSRAGDGVPGVTGWGVDERANGVVVRTTRTGRTAGTDAFERAARELGARSDIPVRVERGDQAPRQEGGRVVGGERWELGEDGSCSIGFAVTGAAGFRGFLTAGHCTQQPDQPAYGRDGSRLGTSNEGGRHSVNGHDGDFGLVTVDRPEWSLSSDVAGQDGAPVAVTGVQEGVAGTSVCHSGDTSGWHCGEITLTDQTVDYGNVVVDGLSYTNACSAPGDSGGSYVSQSGAPKAVGLHSGGGLATCADGGDTITVFQPVARALDRWRLRLETGAS</sequence>
<accession>A0ABW7R6W3</accession>
<dbReference type="Pfam" id="PF02983">
    <property type="entry name" value="Pro_Al_protease"/>
    <property type="match status" value="1"/>
</dbReference>
<evidence type="ECO:0000256" key="9">
    <source>
        <dbReference type="SAM" id="SignalP"/>
    </source>
</evidence>
<evidence type="ECO:0000256" key="8">
    <source>
        <dbReference type="SAM" id="MobiDB-lite"/>
    </source>
</evidence>
<dbReference type="InterPro" id="IPR037295">
    <property type="entry name" value="Alpha-lytic_protease_prodomain"/>
</dbReference>
<evidence type="ECO:0000313" key="12">
    <source>
        <dbReference type="Proteomes" id="UP001610990"/>
    </source>
</evidence>
<evidence type="ECO:0000256" key="7">
    <source>
        <dbReference type="ARBA" id="ARBA00023157"/>
    </source>
</evidence>
<gene>
    <name evidence="11" type="ORF">ACH4GP_05160</name>
</gene>
<reference evidence="11 12" key="1">
    <citation type="submission" date="2024-10" db="EMBL/GenBank/DDBJ databases">
        <title>The Natural Products Discovery Center: Release of the First 8490 Sequenced Strains for Exploring Actinobacteria Biosynthetic Diversity.</title>
        <authorList>
            <person name="Kalkreuter E."/>
            <person name="Kautsar S.A."/>
            <person name="Yang D."/>
            <person name="Bader C.D."/>
            <person name="Teijaro C.N."/>
            <person name="Fluegel L."/>
            <person name="Davis C.M."/>
            <person name="Simpson J.R."/>
            <person name="Lauterbach L."/>
            <person name="Steele A.D."/>
            <person name="Gui C."/>
            <person name="Meng S."/>
            <person name="Li G."/>
            <person name="Viehrig K."/>
            <person name="Ye F."/>
            <person name="Su P."/>
            <person name="Kiefer A.F."/>
            <person name="Nichols A."/>
            <person name="Cepeda A.J."/>
            <person name="Yan W."/>
            <person name="Fan B."/>
            <person name="Jiang Y."/>
            <person name="Adhikari A."/>
            <person name="Zheng C.-J."/>
            <person name="Schuster L."/>
            <person name="Cowan T.M."/>
            <person name="Smanski M.J."/>
            <person name="Chevrette M.G."/>
            <person name="De Carvalho L.P.S."/>
            <person name="Shen B."/>
        </authorList>
    </citation>
    <scope>NUCLEOTIDE SEQUENCE [LARGE SCALE GENOMIC DNA]</scope>
    <source>
        <strain evidence="11 12">NPDC018013</strain>
    </source>
</reference>
<evidence type="ECO:0000256" key="6">
    <source>
        <dbReference type="ARBA" id="ARBA00023145"/>
    </source>
</evidence>
<dbReference type="PROSITE" id="PS00135">
    <property type="entry name" value="TRYPSIN_SER"/>
    <property type="match status" value="1"/>
</dbReference>
<evidence type="ECO:0000259" key="10">
    <source>
        <dbReference type="Pfam" id="PF02983"/>
    </source>
</evidence>
<dbReference type="Gene3D" id="2.40.10.10">
    <property type="entry name" value="Trypsin-like serine proteases"/>
    <property type="match status" value="2"/>
</dbReference>
<evidence type="ECO:0000256" key="3">
    <source>
        <dbReference type="ARBA" id="ARBA00022729"/>
    </source>
</evidence>
<comment type="similarity">
    <text evidence="1">Belongs to the peptidase S1 family.</text>
</comment>
<dbReference type="InterPro" id="IPR004236">
    <property type="entry name" value="Pept_S1_alpha_lytic"/>
</dbReference>
<proteinExistence type="inferred from homology"/>
<dbReference type="EMBL" id="JBIRGH010000002">
    <property type="protein sequence ID" value="MFH8583777.1"/>
    <property type="molecule type" value="Genomic_DNA"/>
</dbReference>
<comment type="caution">
    <text evidence="11">The sequence shown here is derived from an EMBL/GenBank/DDBJ whole genome shotgun (WGS) entry which is preliminary data.</text>
</comment>
<feature type="region of interest" description="Disordered" evidence="8">
    <location>
        <begin position="242"/>
        <end position="271"/>
    </location>
</feature>
<feature type="chain" id="PRO_5047228264" evidence="9">
    <location>
        <begin position="31"/>
        <end position="408"/>
    </location>
</feature>
<keyword evidence="4" id="KW-0378">Hydrolase</keyword>
<evidence type="ECO:0000313" key="11">
    <source>
        <dbReference type="EMBL" id="MFH8583777.1"/>
    </source>
</evidence>
<dbReference type="Gene3D" id="3.30.300.50">
    <property type="match status" value="2"/>
</dbReference>
<dbReference type="InterPro" id="IPR009003">
    <property type="entry name" value="Peptidase_S1_PA"/>
</dbReference>
<dbReference type="InterPro" id="IPR033116">
    <property type="entry name" value="TRYPSIN_SER"/>
</dbReference>
<dbReference type="PRINTS" id="PR00861">
    <property type="entry name" value="ALYTICPTASE"/>
</dbReference>
<dbReference type="SUPFAM" id="SSF54806">
    <property type="entry name" value="Alpha-lytic protease prodomain"/>
    <property type="match status" value="1"/>
</dbReference>
<keyword evidence="2" id="KW-0645">Protease</keyword>
<dbReference type="CDD" id="cd21112">
    <property type="entry name" value="alphaLP-like"/>
    <property type="match status" value="1"/>
</dbReference>
<evidence type="ECO:0000256" key="5">
    <source>
        <dbReference type="ARBA" id="ARBA00022825"/>
    </source>
</evidence>
<feature type="compositionally biased region" description="Basic and acidic residues" evidence="8">
    <location>
        <begin position="261"/>
        <end position="271"/>
    </location>
</feature>
<dbReference type="InterPro" id="IPR001316">
    <property type="entry name" value="Pept_S1A_streptogrisin"/>
</dbReference>
<dbReference type="PROSITE" id="PS00134">
    <property type="entry name" value="TRYPSIN_HIS"/>
    <property type="match status" value="1"/>
</dbReference>
<dbReference type="InterPro" id="IPR043504">
    <property type="entry name" value="Peptidase_S1_PA_chymotrypsin"/>
</dbReference>
<dbReference type="InterPro" id="IPR018114">
    <property type="entry name" value="TRYPSIN_HIS"/>
</dbReference>
<feature type="signal peptide" evidence="9">
    <location>
        <begin position="1"/>
        <end position="30"/>
    </location>
</feature>